<keyword evidence="4" id="KW-0418">Kinase</keyword>
<dbReference type="Proteomes" id="UP000198620">
    <property type="component" value="Unassembled WGS sequence"/>
</dbReference>
<keyword evidence="5" id="KW-1185">Reference proteome</keyword>
<keyword evidence="2" id="KW-0548">Nucleotidyltransferase</keyword>
<keyword evidence="1" id="KW-0808">Transferase</keyword>
<dbReference type="InterPro" id="IPR005835">
    <property type="entry name" value="NTP_transferase_dom"/>
</dbReference>
<dbReference type="AlphaFoldDB" id="A0A1H7PIR8"/>
<dbReference type="GO" id="GO:0016301">
    <property type="term" value="F:kinase activity"/>
    <property type="evidence" value="ECO:0007669"/>
    <property type="project" value="UniProtKB-KW"/>
</dbReference>
<dbReference type="GO" id="GO:0016779">
    <property type="term" value="F:nucleotidyltransferase activity"/>
    <property type="evidence" value="ECO:0007669"/>
    <property type="project" value="UniProtKB-KW"/>
</dbReference>
<dbReference type="STRING" id="1233.SAMN05216387_10940"/>
<dbReference type="Pfam" id="PF00483">
    <property type="entry name" value="NTP_transferase"/>
    <property type="match status" value="1"/>
</dbReference>
<reference evidence="4 5" key="1">
    <citation type="submission" date="2016-10" db="EMBL/GenBank/DDBJ databases">
        <authorList>
            <person name="de Groot N.N."/>
        </authorList>
    </citation>
    <scope>NUCLEOTIDE SEQUENCE [LARGE SCALE GENOMIC DNA]</scope>
    <source>
        <strain evidence="4 5">Nv1</strain>
    </source>
</reference>
<evidence type="ECO:0000313" key="5">
    <source>
        <dbReference type="Proteomes" id="UP000198620"/>
    </source>
</evidence>
<dbReference type="CDD" id="cd02523">
    <property type="entry name" value="PC_cytidylyltransferase"/>
    <property type="match status" value="1"/>
</dbReference>
<gene>
    <name evidence="4" type="ORF">SAMN05216387_10940</name>
</gene>
<evidence type="ECO:0000313" key="4">
    <source>
        <dbReference type="EMBL" id="SEL35368.1"/>
    </source>
</evidence>
<feature type="domain" description="Nucleotidyl transferase" evidence="3">
    <location>
        <begin position="11"/>
        <end position="126"/>
    </location>
</feature>
<evidence type="ECO:0000256" key="2">
    <source>
        <dbReference type="ARBA" id="ARBA00022695"/>
    </source>
</evidence>
<dbReference type="SUPFAM" id="SSF53448">
    <property type="entry name" value="Nucleotide-diphospho-sugar transferases"/>
    <property type="match status" value="1"/>
</dbReference>
<protein>
    <submittedName>
        <fullName evidence="4">Choline kinase</fullName>
    </submittedName>
</protein>
<accession>A0A1H7PIR8</accession>
<dbReference type="Gene3D" id="3.90.550.10">
    <property type="entry name" value="Spore Coat Polysaccharide Biosynthesis Protein SpsA, Chain A"/>
    <property type="match status" value="1"/>
</dbReference>
<name>A0A1H7PIR8_9PROT</name>
<evidence type="ECO:0000259" key="3">
    <source>
        <dbReference type="Pfam" id="PF00483"/>
    </source>
</evidence>
<dbReference type="PANTHER" id="PTHR43584">
    <property type="entry name" value="NUCLEOTIDYL TRANSFERASE"/>
    <property type="match status" value="1"/>
</dbReference>
<organism evidence="4 5">
    <name type="scientific">Nitrosovibrio tenuis</name>
    <dbReference type="NCBI Taxonomy" id="1233"/>
    <lineage>
        <taxon>Bacteria</taxon>
        <taxon>Pseudomonadati</taxon>
        <taxon>Pseudomonadota</taxon>
        <taxon>Betaproteobacteria</taxon>
        <taxon>Nitrosomonadales</taxon>
        <taxon>Nitrosomonadaceae</taxon>
        <taxon>Nitrosovibrio</taxon>
    </lineage>
</organism>
<proteinExistence type="predicted"/>
<sequence length="267" mass="29793">MTGIKQKNPVKAIILSAGQGRRLLSLTENTPKCLLPILGKPIIEWQIDALLAAGVNEITVVTGFQSAMVEALLQQRYTDGQVNTIFNPFFEVADNLASCWIARFAMDRDFLLLNGDTVFDGSLLAQVLNSESAPITLSVDRKPAYDADDMKVQLDERGWVKHVSKTLSAEQIDAESIGLVFFREHGPQSFRDAVEAALRHQAELKSWYLTIIDALAGKQMVKACSIYQHLWCEIDFAVDLARAEALFSRESKESIRPDIQPRPFVLN</sequence>
<dbReference type="EMBL" id="FOBH01000009">
    <property type="protein sequence ID" value="SEL35368.1"/>
    <property type="molecule type" value="Genomic_DNA"/>
</dbReference>
<dbReference type="InterPro" id="IPR029044">
    <property type="entry name" value="Nucleotide-diphossugar_trans"/>
</dbReference>
<evidence type="ECO:0000256" key="1">
    <source>
        <dbReference type="ARBA" id="ARBA00022679"/>
    </source>
</evidence>
<dbReference type="RefSeq" id="WP_177171845.1">
    <property type="nucleotide sequence ID" value="NZ_FOBH01000009.1"/>
</dbReference>
<dbReference type="InterPro" id="IPR050065">
    <property type="entry name" value="GlmU-like"/>
</dbReference>
<dbReference type="PANTHER" id="PTHR43584:SF8">
    <property type="entry name" value="N-ACETYLMURAMATE ALPHA-1-PHOSPHATE URIDYLYLTRANSFERASE"/>
    <property type="match status" value="1"/>
</dbReference>